<feature type="domain" description="Clp ATPase C-terminal" evidence="6">
    <location>
        <begin position="662"/>
        <end position="753"/>
    </location>
</feature>
<evidence type="ECO:0000256" key="4">
    <source>
        <dbReference type="ARBA" id="ARBA00023186"/>
    </source>
</evidence>
<proteinExistence type="predicted"/>
<keyword evidence="4" id="KW-0143">Chaperone</keyword>
<organism evidence="8">
    <name type="scientific">Nitzschia putrida</name>
    <dbReference type="NCBI Taxonomy" id="2742595"/>
    <lineage>
        <taxon>Eukaryota</taxon>
        <taxon>Sar</taxon>
        <taxon>Stramenopiles</taxon>
        <taxon>Ochrophyta</taxon>
        <taxon>Bacillariophyta</taxon>
        <taxon>Bacillariophyceae</taxon>
        <taxon>Bacillariophycidae</taxon>
        <taxon>Bacillariales</taxon>
        <taxon>Bacillariaceae</taxon>
        <taxon>Nitzschia</taxon>
    </lineage>
</organism>
<gene>
    <name evidence="8" type="primary">clpC_2</name>
    <name evidence="7" type="synonym">clpC_1</name>
</gene>
<dbReference type="Pfam" id="PF17871">
    <property type="entry name" value="AAA_lid_9"/>
    <property type="match status" value="1"/>
</dbReference>
<dbReference type="AlphaFoldDB" id="A0A7R7TS90"/>
<dbReference type="InterPro" id="IPR050130">
    <property type="entry name" value="ClpA_ClpB"/>
</dbReference>
<dbReference type="PROSITE" id="PS00871">
    <property type="entry name" value="CLPAB_2"/>
    <property type="match status" value="1"/>
</dbReference>
<dbReference type="InterPro" id="IPR041546">
    <property type="entry name" value="ClpA/ClpB_AAA_lid"/>
</dbReference>
<sequence length="846" mass="97405">MLRIDQFIYNFSSYSRLSLSTAEKVRKQFGHEIIGLEHLFFGLLYIKNPHLSNFLEFFQINEVELKKYLFEQLQKMPQGDIDLNPQKLVEINLKYFDKVTEDMESPLSSTSVNYTRLAYAQHFIDIIGRQEEINEMIQILLKKHNNCPILIGPKGIGKESMIKCFANQIALKEVPDLLKGKIILKPDLNLIQANSRTRGEYEGRLRSYLADSRIDTNILLYLSTIERMIGTNDSSSYEGLISDMSTSLILRAILLDENFCFIGSTTKSNFNQYIQKDVEFRNTIRPIYLNELSIKATYKILRTAKYSYERFHVVEFSPSSIFTAIDYAQQFIKNKYFPIKALEILDEAAAHVKFKKSQVPDELKALIDEKIYITNLLKNESKNNFSKNKNYLETLKTKLQYLTSRLRVLKDLNAKKKEKHIQWVTDSDVTEVMSRLLQTPLTNSDVDNNKKLLKMEETIHTKIIGQETAVEAVSRAIRRARVGLVGQKRPIASFIFAGPTGVGKTELTKVLSEYMFDNTKSIIRFDMSEYMEKHTIAKLIGSPPGYIGHNEGGQLTEAVSAKPYSIVLFDEVEKAHPEVFNLLLQMLDDGRLTDSRGQIVSFVNTLVILTTNLGAKEAEYAKSKNSNITVEQIEKIVKDELKAFFKPELLNRIDEMIVFRSLTYDDVSKICSLMITDLQKSFLKQNIILDLKDSAYTFLTEKGFDPTYGARPLRRAIAKYLIDPLSEILLQCEEQKNLKISLSVRLDNKGLLIQYSPHYVAEKTNSESSIKFNSIIVRNFFEKCNISKKSNTDSINESPLVLRFLKLLKSDLKLTRLEKNFIISFLTEKNLINQINIKQYFDFYNS</sequence>
<evidence type="ECO:0000256" key="3">
    <source>
        <dbReference type="ARBA" id="ARBA00022840"/>
    </source>
</evidence>
<evidence type="ECO:0000259" key="6">
    <source>
        <dbReference type="SMART" id="SM01086"/>
    </source>
</evidence>
<evidence type="ECO:0000259" key="5">
    <source>
        <dbReference type="SMART" id="SM00382"/>
    </source>
</evidence>
<dbReference type="SMART" id="SM01086">
    <property type="entry name" value="ClpB_D2-small"/>
    <property type="match status" value="1"/>
</dbReference>
<dbReference type="InterPro" id="IPR019489">
    <property type="entry name" value="Clp_ATPase_C"/>
</dbReference>
<dbReference type="EMBL" id="LC600867">
    <property type="protein sequence ID" value="BCQ06551.1"/>
    <property type="molecule type" value="Genomic_DNA"/>
</dbReference>
<name>A0A7R7TS90_9STRA</name>
<accession>A0A7R7TS90</accession>
<dbReference type="GO" id="GO:0005524">
    <property type="term" value="F:ATP binding"/>
    <property type="evidence" value="ECO:0007669"/>
    <property type="project" value="UniProtKB-KW"/>
</dbReference>
<feature type="domain" description="AAA+ ATPase" evidence="5">
    <location>
        <begin position="144"/>
        <end position="489"/>
    </location>
</feature>
<reference evidence="8" key="1">
    <citation type="submission" date="2021-01" db="EMBL/GenBank/DDBJ databases">
        <title>Organellar DNAs of a non-photosynthetic diatom.</title>
        <authorList>
            <person name="Kamikawa R."/>
            <person name="Tanizawa Y."/>
        </authorList>
    </citation>
    <scope>NUCLEOTIDE SEQUENCE</scope>
    <source>
        <strain evidence="8">NIES-4239</strain>
    </source>
</reference>
<dbReference type="Gene3D" id="1.10.8.60">
    <property type="match status" value="2"/>
</dbReference>
<dbReference type="PANTHER" id="PTHR11638">
    <property type="entry name" value="ATP-DEPENDENT CLP PROTEASE"/>
    <property type="match status" value="1"/>
</dbReference>
<evidence type="ECO:0000313" key="7">
    <source>
        <dbReference type="EMBL" id="BCQ06551.1"/>
    </source>
</evidence>
<dbReference type="InterPro" id="IPR003593">
    <property type="entry name" value="AAA+_ATPase"/>
</dbReference>
<dbReference type="InterPro" id="IPR027417">
    <property type="entry name" value="P-loop_NTPase"/>
</dbReference>
<dbReference type="GO" id="GO:0006508">
    <property type="term" value="P:proteolysis"/>
    <property type="evidence" value="ECO:0007669"/>
    <property type="project" value="UniProtKB-KW"/>
</dbReference>
<dbReference type="Pfam" id="PF07724">
    <property type="entry name" value="AAA_2"/>
    <property type="match status" value="1"/>
</dbReference>
<feature type="domain" description="AAA+ ATPase" evidence="5">
    <location>
        <begin position="490"/>
        <end position="663"/>
    </location>
</feature>
<keyword evidence="8" id="KW-0934">Plastid</keyword>
<dbReference type="InterPro" id="IPR001270">
    <property type="entry name" value="ClpA/B"/>
</dbReference>
<keyword evidence="2" id="KW-0547">Nucleotide-binding</keyword>
<evidence type="ECO:0000256" key="1">
    <source>
        <dbReference type="ARBA" id="ARBA00022737"/>
    </source>
</evidence>
<dbReference type="EMBL" id="LC600867">
    <property type="protein sequence ID" value="BCQ06588.1"/>
    <property type="molecule type" value="Genomic_DNA"/>
</dbReference>
<keyword evidence="8" id="KW-0378">Hydrolase</keyword>
<dbReference type="PRINTS" id="PR00300">
    <property type="entry name" value="CLPPROTEASEA"/>
</dbReference>
<dbReference type="SUPFAM" id="SSF52540">
    <property type="entry name" value="P-loop containing nucleoside triphosphate hydrolases"/>
    <property type="match status" value="2"/>
</dbReference>
<dbReference type="CDD" id="cd19499">
    <property type="entry name" value="RecA-like_ClpB_Hsp104-like"/>
    <property type="match status" value="1"/>
</dbReference>
<dbReference type="GO" id="GO:0005737">
    <property type="term" value="C:cytoplasm"/>
    <property type="evidence" value="ECO:0007669"/>
    <property type="project" value="TreeGrafter"/>
</dbReference>
<dbReference type="GO" id="GO:0034605">
    <property type="term" value="P:cellular response to heat"/>
    <property type="evidence" value="ECO:0007669"/>
    <property type="project" value="TreeGrafter"/>
</dbReference>
<dbReference type="InterPro" id="IPR028299">
    <property type="entry name" value="ClpA/B_CS2"/>
</dbReference>
<protein>
    <submittedName>
        <fullName evidence="8">ATP-dependent clp protease ATP-binding subunit</fullName>
    </submittedName>
</protein>
<dbReference type="GO" id="GO:0008233">
    <property type="term" value="F:peptidase activity"/>
    <property type="evidence" value="ECO:0007669"/>
    <property type="project" value="UniProtKB-KW"/>
</dbReference>
<dbReference type="Gene3D" id="4.10.860.10">
    <property type="entry name" value="UVR domain"/>
    <property type="match status" value="1"/>
</dbReference>
<evidence type="ECO:0000256" key="2">
    <source>
        <dbReference type="ARBA" id="ARBA00022741"/>
    </source>
</evidence>
<dbReference type="GO" id="GO:0016887">
    <property type="term" value="F:ATP hydrolysis activity"/>
    <property type="evidence" value="ECO:0007669"/>
    <property type="project" value="InterPro"/>
</dbReference>
<evidence type="ECO:0000313" key="8">
    <source>
        <dbReference type="EMBL" id="BCQ06588.1"/>
    </source>
</evidence>
<dbReference type="InterPro" id="IPR036628">
    <property type="entry name" value="Clp_N_dom_sf"/>
</dbReference>
<keyword evidence="1" id="KW-0677">Repeat</keyword>
<geneLocation type="plastid" evidence="8"/>
<dbReference type="Gene3D" id="1.10.1780.10">
    <property type="entry name" value="Clp, N-terminal domain"/>
    <property type="match status" value="1"/>
</dbReference>
<dbReference type="SMART" id="SM00382">
    <property type="entry name" value="AAA"/>
    <property type="match status" value="2"/>
</dbReference>
<keyword evidence="8" id="KW-0645">Protease</keyword>
<dbReference type="Gene3D" id="3.40.50.300">
    <property type="entry name" value="P-loop containing nucleotide triphosphate hydrolases"/>
    <property type="match status" value="2"/>
</dbReference>
<keyword evidence="3 8" id="KW-0067">ATP-binding</keyword>
<dbReference type="InterPro" id="IPR003959">
    <property type="entry name" value="ATPase_AAA_core"/>
</dbReference>
<dbReference type="PANTHER" id="PTHR11638:SF18">
    <property type="entry name" value="HEAT SHOCK PROTEIN 104"/>
    <property type="match status" value="1"/>
</dbReference>
<dbReference type="Pfam" id="PF10431">
    <property type="entry name" value="ClpB_D2-small"/>
    <property type="match status" value="1"/>
</dbReference>
<dbReference type="FunFam" id="3.40.50.300:FF:000025">
    <property type="entry name" value="ATP-dependent Clp protease subunit"/>
    <property type="match status" value="1"/>
</dbReference>